<keyword evidence="6" id="KW-0999">Mitochondrion inner membrane</keyword>
<evidence type="ECO:0000256" key="1">
    <source>
        <dbReference type="ARBA" id="ARBA00004273"/>
    </source>
</evidence>
<dbReference type="Ensembl" id="ENSMODT00000067890.1">
    <property type="protein sequence ID" value="ENSMODP00000057150.1"/>
    <property type="gene ID" value="ENSMODG00000042917.1"/>
</dbReference>
<evidence type="ECO:0000256" key="5">
    <source>
        <dbReference type="ARBA" id="ARBA00022781"/>
    </source>
</evidence>
<comment type="similarity">
    <text evidence="2">Belongs to the ATPase d subunit family.</text>
</comment>
<name>A0A5F8HC16_MONDO</name>
<protein>
    <submittedName>
        <fullName evidence="10">ATP synthase peripheral stalk subunit d</fullName>
    </submittedName>
</protein>
<dbReference type="AlphaFoldDB" id="A0A5F8HC16"/>
<keyword evidence="9" id="KW-0472">Membrane</keyword>
<comment type="subcellular location">
    <subcellularLocation>
        <location evidence="1">Mitochondrion inner membrane</location>
    </subcellularLocation>
</comment>
<evidence type="ECO:0000256" key="6">
    <source>
        <dbReference type="ARBA" id="ARBA00022792"/>
    </source>
</evidence>
<evidence type="ECO:0000256" key="4">
    <source>
        <dbReference type="ARBA" id="ARBA00022547"/>
    </source>
</evidence>
<evidence type="ECO:0000256" key="8">
    <source>
        <dbReference type="ARBA" id="ARBA00023128"/>
    </source>
</evidence>
<accession>A0A5F8HC16</accession>
<evidence type="ECO:0000256" key="9">
    <source>
        <dbReference type="ARBA" id="ARBA00023136"/>
    </source>
</evidence>
<dbReference type="Bgee" id="ENSMODG00000042917">
    <property type="expression patterns" value="Expressed in skeletal muscle tissue and 19 other cell types or tissues"/>
</dbReference>
<keyword evidence="7" id="KW-0406">Ion transport</keyword>
<evidence type="ECO:0000256" key="3">
    <source>
        <dbReference type="ARBA" id="ARBA00022448"/>
    </source>
</evidence>
<keyword evidence="11" id="KW-1185">Reference proteome</keyword>
<dbReference type="GeneTree" id="ENSGT00390000003582"/>
<dbReference type="GO" id="GO:0015078">
    <property type="term" value="F:proton transmembrane transporter activity"/>
    <property type="evidence" value="ECO:0007669"/>
    <property type="project" value="InterPro"/>
</dbReference>
<sequence length="158" mass="17914">MAGRKLALKTIDWVAFGEIIPKNQKAIANALKSQNEFLTTRLAALSEKPQVINWAFYKQNVAKPGLVEDFEKKFNDLKIPIPEDKFTSLVDAEEKEDVKIGAEFVKASNARIVELQKELEKIMTFKDPLKGHLFQKLFSPVVNTTLSSLCIYLHICSF</sequence>
<proteinExistence type="inferred from homology"/>
<organism evidence="10 11">
    <name type="scientific">Monodelphis domestica</name>
    <name type="common">Gray short-tailed opossum</name>
    <dbReference type="NCBI Taxonomy" id="13616"/>
    <lineage>
        <taxon>Eukaryota</taxon>
        <taxon>Metazoa</taxon>
        <taxon>Chordata</taxon>
        <taxon>Craniata</taxon>
        <taxon>Vertebrata</taxon>
        <taxon>Euteleostomi</taxon>
        <taxon>Mammalia</taxon>
        <taxon>Metatheria</taxon>
        <taxon>Didelphimorphia</taxon>
        <taxon>Didelphidae</taxon>
        <taxon>Monodelphis</taxon>
    </lineage>
</organism>
<dbReference type="PANTHER" id="PTHR12700">
    <property type="entry name" value="ATP SYNTHASE SUBUNIT D, MITOCHONDRIAL"/>
    <property type="match status" value="1"/>
</dbReference>
<keyword evidence="4" id="KW-0138">CF(0)</keyword>
<dbReference type="Pfam" id="PF05873">
    <property type="entry name" value="Mt_ATP-synt_D"/>
    <property type="match status" value="1"/>
</dbReference>
<dbReference type="GO" id="GO:0015986">
    <property type="term" value="P:proton motive force-driven ATP synthesis"/>
    <property type="evidence" value="ECO:0007669"/>
    <property type="project" value="InterPro"/>
</dbReference>
<reference evidence="10 11" key="1">
    <citation type="journal article" date="2007" name="Nature">
        <title>Genome of the marsupial Monodelphis domestica reveals innovation in non-coding sequences.</title>
        <authorList>
            <person name="Mikkelsen T.S."/>
            <person name="Wakefield M.J."/>
            <person name="Aken B."/>
            <person name="Amemiya C.T."/>
            <person name="Chang J.L."/>
            <person name="Duke S."/>
            <person name="Garber M."/>
            <person name="Gentles A.J."/>
            <person name="Goodstadt L."/>
            <person name="Heger A."/>
            <person name="Jurka J."/>
            <person name="Kamal M."/>
            <person name="Mauceli E."/>
            <person name="Searle S.M."/>
            <person name="Sharpe T."/>
            <person name="Baker M.L."/>
            <person name="Batzer M.A."/>
            <person name="Benos P.V."/>
            <person name="Belov K."/>
            <person name="Clamp M."/>
            <person name="Cook A."/>
            <person name="Cuff J."/>
            <person name="Das R."/>
            <person name="Davidow L."/>
            <person name="Deakin J.E."/>
            <person name="Fazzari M.J."/>
            <person name="Glass J.L."/>
            <person name="Grabherr M."/>
            <person name="Greally J.M."/>
            <person name="Gu W."/>
            <person name="Hore T.A."/>
            <person name="Huttley G.A."/>
            <person name="Kleber M."/>
            <person name="Jirtle R.L."/>
            <person name="Koina E."/>
            <person name="Lee J.T."/>
            <person name="Mahony S."/>
            <person name="Marra M.A."/>
            <person name="Miller R.D."/>
            <person name="Nicholls R.D."/>
            <person name="Oda M."/>
            <person name="Papenfuss A.T."/>
            <person name="Parra Z.E."/>
            <person name="Pollock D.D."/>
            <person name="Ray D.A."/>
            <person name="Schein J.E."/>
            <person name="Speed T.P."/>
            <person name="Thompson K."/>
            <person name="VandeBerg J.L."/>
            <person name="Wade C.M."/>
            <person name="Walker J.A."/>
            <person name="Waters P.D."/>
            <person name="Webber C."/>
            <person name="Weidman J.R."/>
            <person name="Xie X."/>
            <person name="Zody M.C."/>
            <person name="Baldwin J."/>
            <person name="Abdouelleil A."/>
            <person name="Abdulkadir J."/>
            <person name="Abebe A."/>
            <person name="Abera B."/>
            <person name="Abreu J."/>
            <person name="Acer S.C."/>
            <person name="Aftuck L."/>
            <person name="Alexander A."/>
            <person name="An P."/>
            <person name="Anderson E."/>
            <person name="Anderson S."/>
            <person name="Arachi H."/>
            <person name="Azer M."/>
            <person name="Bachantsang P."/>
            <person name="Barry A."/>
            <person name="Bayul T."/>
            <person name="Berlin A."/>
            <person name="Bessette D."/>
            <person name="Bloom T."/>
            <person name="Bloom T."/>
            <person name="Boguslavskiy L."/>
            <person name="Bonnet C."/>
            <person name="Boukhgalter B."/>
            <person name="Bourzgui I."/>
            <person name="Brown A."/>
            <person name="Cahill P."/>
            <person name="Channer S."/>
            <person name="Cheshatsang Y."/>
            <person name="Chuda L."/>
            <person name="Citroen M."/>
            <person name="Collymore A."/>
            <person name="Cooke P."/>
            <person name="Costello M."/>
            <person name="D'Aco K."/>
            <person name="Daza R."/>
            <person name="De Haan G."/>
            <person name="DeGray S."/>
            <person name="DeMaso C."/>
            <person name="Dhargay N."/>
            <person name="Dooley K."/>
            <person name="Dooley E."/>
            <person name="Doricent M."/>
            <person name="Dorje P."/>
            <person name="Dorjee K."/>
            <person name="Dupes A."/>
            <person name="Elong R."/>
            <person name="Falk J."/>
            <person name="Farina A."/>
            <person name="Faro S."/>
            <person name="Ferguson D."/>
            <person name="Fisher S."/>
            <person name="Foley C.D."/>
            <person name="Franke A."/>
            <person name="Friedrich D."/>
            <person name="Gadbois L."/>
            <person name="Gearin G."/>
            <person name="Gearin C.R."/>
            <person name="Giannoukos G."/>
            <person name="Goode T."/>
            <person name="Graham J."/>
            <person name="Grandbois E."/>
            <person name="Grewal S."/>
            <person name="Gyaltsen K."/>
            <person name="Hafez N."/>
            <person name="Hagos B."/>
            <person name="Hall J."/>
            <person name="Henson C."/>
            <person name="Hollinger A."/>
            <person name="Honan T."/>
            <person name="Huard M.D."/>
            <person name="Hughes L."/>
            <person name="Hurhula B."/>
            <person name="Husby M.E."/>
            <person name="Kamat A."/>
            <person name="Kanga B."/>
            <person name="Kashin S."/>
            <person name="Khazanovich D."/>
            <person name="Kisner P."/>
            <person name="Lance K."/>
            <person name="Lara M."/>
            <person name="Lee W."/>
            <person name="Lennon N."/>
            <person name="Letendre F."/>
            <person name="LeVine R."/>
            <person name="Lipovsky A."/>
            <person name="Liu X."/>
            <person name="Liu J."/>
            <person name="Liu S."/>
            <person name="Lokyitsang T."/>
            <person name="Lokyitsang Y."/>
            <person name="Lubonja R."/>
            <person name="Lui A."/>
            <person name="MacDonald P."/>
            <person name="Magnisalis V."/>
            <person name="Maru K."/>
            <person name="Matthews C."/>
            <person name="McCusker W."/>
            <person name="McDonough S."/>
            <person name="Mehta T."/>
            <person name="Meldrim J."/>
            <person name="Meneus L."/>
            <person name="Mihai O."/>
            <person name="Mihalev A."/>
            <person name="Mihova T."/>
            <person name="Mittelman R."/>
            <person name="Mlenga V."/>
            <person name="Montmayeur A."/>
            <person name="Mulrain L."/>
            <person name="Navidi A."/>
            <person name="Naylor J."/>
            <person name="Negash T."/>
            <person name="Nguyen T."/>
            <person name="Nguyen N."/>
            <person name="Nicol R."/>
            <person name="Norbu C."/>
            <person name="Norbu N."/>
            <person name="Novod N."/>
            <person name="O'Neill B."/>
            <person name="Osman S."/>
            <person name="Markiewicz E."/>
            <person name="Oyono O.L."/>
            <person name="Patti C."/>
            <person name="Phunkhang P."/>
            <person name="Pierre F."/>
            <person name="Priest M."/>
            <person name="Raghuraman S."/>
            <person name="Rege F."/>
            <person name="Reyes R."/>
            <person name="Rise C."/>
            <person name="Rogov P."/>
            <person name="Ross K."/>
            <person name="Ryan E."/>
            <person name="Settipalli S."/>
            <person name="Shea T."/>
            <person name="Sherpa N."/>
            <person name="Shi L."/>
            <person name="Shih D."/>
            <person name="Sparrow T."/>
            <person name="Spaulding J."/>
            <person name="Stalker J."/>
            <person name="Stange-Thomann N."/>
            <person name="Stavropoulos S."/>
            <person name="Stone C."/>
            <person name="Strader C."/>
            <person name="Tesfaye S."/>
            <person name="Thomson T."/>
            <person name="Thoulutsang Y."/>
            <person name="Thoulutsang D."/>
            <person name="Topham K."/>
            <person name="Topping I."/>
            <person name="Tsamla T."/>
            <person name="Vassiliev H."/>
            <person name="Vo A."/>
            <person name="Wangchuk T."/>
            <person name="Wangdi T."/>
            <person name="Weiand M."/>
            <person name="Wilkinson J."/>
            <person name="Wilson A."/>
            <person name="Yadav S."/>
            <person name="Young G."/>
            <person name="Yu Q."/>
            <person name="Zembek L."/>
            <person name="Zhong D."/>
            <person name="Zimmer A."/>
            <person name="Zwirko Z."/>
            <person name="Jaffe D.B."/>
            <person name="Alvarez P."/>
            <person name="Brockman W."/>
            <person name="Butler J."/>
            <person name="Chin C."/>
            <person name="Gnerre S."/>
            <person name="MacCallum I."/>
            <person name="Graves J.A."/>
            <person name="Ponting C.P."/>
            <person name="Breen M."/>
            <person name="Samollow P.B."/>
            <person name="Lander E.S."/>
            <person name="Lindblad-Toh K."/>
        </authorList>
    </citation>
    <scope>NUCLEOTIDE SEQUENCE [LARGE SCALE GENOMIC DNA]</scope>
</reference>
<reference evidence="10" key="2">
    <citation type="submission" date="2025-08" db="UniProtKB">
        <authorList>
            <consortium name="Ensembl"/>
        </authorList>
    </citation>
    <scope>IDENTIFICATION</scope>
</reference>
<reference evidence="10" key="3">
    <citation type="submission" date="2025-09" db="UniProtKB">
        <authorList>
            <consortium name="Ensembl"/>
        </authorList>
    </citation>
    <scope>IDENTIFICATION</scope>
</reference>
<dbReference type="InterPro" id="IPR036228">
    <property type="entry name" value="ATP_synth_F0_dsu_sf_mt"/>
</dbReference>
<evidence type="ECO:0000313" key="10">
    <source>
        <dbReference type="Ensembl" id="ENSMODP00000057150.1"/>
    </source>
</evidence>
<gene>
    <name evidence="10" type="primary">ATP5PD</name>
</gene>
<evidence type="ECO:0000313" key="11">
    <source>
        <dbReference type="Proteomes" id="UP000002280"/>
    </source>
</evidence>
<keyword evidence="8" id="KW-0496">Mitochondrion</keyword>
<dbReference type="SUPFAM" id="SSF161065">
    <property type="entry name" value="ATP synthase D chain-like"/>
    <property type="match status" value="1"/>
</dbReference>
<dbReference type="GO" id="GO:0045259">
    <property type="term" value="C:proton-transporting ATP synthase complex"/>
    <property type="evidence" value="ECO:0007669"/>
    <property type="project" value="UniProtKB-KW"/>
</dbReference>
<evidence type="ECO:0000256" key="2">
    <source>
        <dbReference type="ARBA" id="ARBA00006842"/>
    </source>
</evidence>
<dbReference type="GO" id="GO:0005743">
    <property type="term" value="C:mitochondrial inner membrane"/>
    <property type="evidence" value="ECO:0007669"/>
    <property type="project" value="UniProtKB-SubCell"/>
</dbReference>
<dbReference type="Gene3D" id="6.10.280.70">
    <property type="match status" value="1"/>
</dbReference>
<evidence type="ECO:0000256" key="7">
    <source>
        <dbReference type="ARBA" id="ARBA00023065"/>
    </source>
</evidence>
<dbReference type="Proteomes" id="UP000002280">
    <property type="component" value="Chromosome 2"/>
</dbReference>
<keyword evidence="3" id="KW-0813">Transport</keyword>
<keyword evidence="5" id="KW-0375">Hydrogen ion transport</keyword>
<dbReference type="InterPro" id="IPR008689">
    <property type="entry name" value="ATP_synth_F0_dsu_mt"/>
</dbReference>